<gene>
    <name evidence="2" type="ORF">H0485_10830</name>
</gene>
<dbReference type="RefSeq" id="WP_226935458.1">
    <property type="nucleotide sequence ID" value="NZ_JACDXX010000009.1"/>
</dbReference>
<sequence>MEDQAHKFQAASGAEPSWLAAMERIAEVDGYLDPLGARHRVFFAETGPKLLVCFERAETIRARDDKMPPAWEYAQANGWSFLCVIAEGETFWRAREVWGYFDRMVDDAFFDDFDQVLFYGAGPAGYAAASYMVSAPGASALLIAPRATLDPSVAAWDSRHRAQRRLDFTSRYGYAPDMTEAAAKVWLIADPMNPPDAAHAALFRRPWVTQFAMRWSGERSERLLLASGQLGALLGAAMEGNLDAALFHQAWRARRNTPLYLRGLMALALARGRPGLEQIIVGSAAKRLRTPRFLRRLAEIEASPLSTARSASAARPAEETHPLSQTGAAPSRSVG</sequence>
<evidence type="ECO:0000256" key="1">
    <source>
        <dbReference type="SAM" id="MobiDB-lite"/>
    </source>
</evidence>
<dbReference type="EMBL" id="JACDXX010000009">
    <property type="protein sequence ID" value="MCB5410493.1"/>
    <property type="molecule type" value="Genomic_DNA"/>
</dbReference>
<keyword evidence="3" id="KW-1185">Reference proteome</keyword>
<feature type="region of interest" description="Disordered" evidence="1">
    <location>
        <begin position="306"/>
        <end position="335"/>
    </location>
</feature>
<comment type="caution">
    <text evidence="2">The sequence shown here is derived from an EMBL/GenBank/DDBJ whole genome shotgun (WGS) entry which is preliminary data.</text>
</comment>
<proteinExistence type="predicted"/>
<organism evidence="2 3">
    <name type="scientific">Pseudogemmobacter faecipullorum</name>
    <dbReference type="NCBI Taxonomy" id="2755041"/>
    <lineage>
        <taxon>Bacteria</taxon>
        <taxon>Pseudomonadati</taxon>
        <taxon>Pseudomonadota</taxon>
        <taxon>Alphaproteobacteria</taxon>
        <taxon>Rhodobacterales</taxon>
        <taxon>Paracoccaceae</taxon>
        <taxon>Pseudogemmobacter</taxon>
    </lineage>
</organism>
<reference evidence="2 3" key="1">
    <citation type="submission" date="2020-07" db="EMBL/GenBank/DDBJ databases">
        <title>Pseudogemmobacter sp. nov., isolated from poultry manure in Taiwan.</title>
        <authorList>
            <person name="Lin S.-Y."/>
            <person name="Tang Y.-S."/>
            <person name="Young C.-C."/>
        </authorList>
    </citation>
    <scope>NUCLEOTIDE SEQUENCE [LARGE SCALE GENOMIC DNA]</scope>
    <source>
        <strain evidence="2 3">CC-YST710</strain>
    </source>
</reference>
<evidence type="ECO:0000313" key="2">
    <source>
        <dbReference type="EMBL" id="MCB5410493.1"/>
    </source>
</evidence>
<name>A0ABS8CM75_9RHOB</name>
<accession>A0ABS8CM75</accession>
<dbReference type="Proteomes" id="UP001198571">
    <property type="component" value="Unassembled WGS sequence"/>
</dbReference>
<feature type="compositionally biased region" description="Polar residues" evidence="1">
    <location>
        <begin position="322"/>
        <end position="335"/>
    </location>
</feature>
<evidence type="ECO:0000313" key="3">
    <source>
        <dbReference type="Proteomes" id="UP001198571"/>
    </source>
</evidence>
<protein>
    <submittedName>
        <fullName evidence="2">Phosphoadenosine phosphosulfate reductase</fullName>
    </submittedName>
</protein>
<feature type="compositionally biased region" description="Low complexity" evidence="1">
    <location>
        <begin position="306"/>
        <end position="315"/>
    </location>
</feature>